<proteinExistence type="predicted"/>
<evidence type="ECO:0000256" key="3">
    <source>
        <dbReference type="ARBA" id="ARBA00022840"/>
    </source>
</evidence>
<dbReference type="GO" id="GO:0016887">
    <property type="term" value="F:ATP hydrolysis activity"/>
    <property type="evidence" value="ECO:0007669"/>
    <property type="project" value="InterPro"/>
</dbReference>
<dbReference type="Pfam" id="PF00005">
    <property type="entry name" value="ABC_tran"/>
    <property type="match status" value="1"/>
</dbReference>
<dbReference type="Gene3D" id="3.40.50.300">
    <property type="entry name" value="P-loop containing nucleotide triphosphate hydrolases"/>
    <property type="match status" value="1"/>
</dbReference>
<organism evidence="5 6">
    <name type="scientific">Virgibacillus dokdonensis</name>
    <dbReference type="NCBI Taxonomy" id="302167"/>
    <lineage>
        <taxon>Bacteria</taxon>
        <taxon>Bacillati</taxon>
        <taxon>Bacillota</taxon>
        <taxon>Bacilli</taxon>
        <taxon>Bacillales</taxon>
        <taxon>Bacillaceae</taxon>
        <taxon>Virgibacillus</taxon>
    </lineage>
</organism>
<evidence type="ECO:0000313" key="6">
    <source>
        <dbReference type="Proteomes" id="UP000234237"/>
    </source>
</evidence>
<evidence type="ECO:0000259" key="4">
    <source>
        <dbReference type="PROSITE" id="PS50893"/>
    </source>
</evidence>
<dbReference type="GO" id="GO:0022857">
    <property type="term" value="F:transmembrane transporter activity"/>
    <property type="evidence" value="ECO:0007669"/>
    <property type="project" value="TreeGrafter"/>
</dbReference>
<protein>
    <submittedName>
        <fullName evidence="5">ABC transporter ATP-binding protein YtrE</fullName>
    </submittedName>
</protein>
<dbReference type="PANTHER" id="PTHR24220">
    <property type="entry name" value="IMPORT ATP-BINDING PROTEIN"/>
    <property type="match status" value="1"/>
</dbReference>
<dbReference type="KEGG" id="vpn:A21D_01795"/>
<dbReference type="AlphaFoldDB" id="A0A2K9IYY8"/>
<dbReference type="InterPro" id="IPR015854">
    <property type="entry name" value="ABC_transpr_LolD-like"/>
</dbReference>
<dbReference type="InterPro" id="IPR003593">
    <property type="entry name" value="AAA+_ATPase"/>
</dbReference>
<keyword evidence="3 5" id="KW-0067">ATP-binding</keyword>
<sequence>MILQARDISKTYNGYSVVKSTTFSIREGSIYVIQGKSGSGKSTFLSLLGGMEEPSTGKVYVENESLYDMTDKKRSRIRGELFGFVFQSFQLIPELTVRENIELPLNFIQKKSKWNLRELTTSLGIERHLDKKPGFLSGGEQQRVAIARALITSPKVIFADEPTGNLDSETTDIIISLLTSLTHTQKLSLVVVTHEKNLIKLPHSLFTIKDGHLKVEYENV</sequence>
<dbReference type="RefSeq" id="WP_077702272.1">
    <property type="nucleotide sequence ID" value="NZ_CP018622.1"/>
</dbReference>
<dbReference type="InterPro" id="IPR017911">
    <property type="entry name" value="MacB-like_ATP-bd"/>
</dbReference>
<dbReference type="SUPFAM" id="SSF52540">
    <property type="entry name" value="P-loop containing nucleoside triphosphate hydrolases"/>
    <property type="match status" value="1"/>
</dbReference>
<dbReference type="EMBL" id="CP018622">
    <property type="protein sequence ID" value="AUJ24876.1"/>
    <property type="molecule type" value="Genomic_DNA"/>
</dbReference>
<dbReference type="InterPro" id="IPR003439">
    <property type="entry name" value="ABC_transporter-like_ATP-bd"/>
</dbReference>
<dbReference type="Proteomes" id="UP000234237">
    <property type="component" value="Chromosome"/>
</dbReference>
<dbReference type="CDD" id="cd03255">
    <property type="entry name" value="ABC_MJ0796_LolCDE_FtsE"/>
    <property type="match status" value="1"/>
</dbReference>
<evidence type="ECO:0000256" key="1">
    <source>
        <dbReference type="ARBA" id="ARBA00022448"/>
    </source>
</evidence>
<name>A0A2K9IYY8_9BACI</name>
<dbReference type="PROSITE" id="PS00211">
    <property type="entry name" value="ABC_TRANSPORTER_1"/>
    <property type="match status" value="1"/>
</dbReference>
<dbReference type="GO" id="GO:0005524">
    <property type="term" value="F:ATP binding"/>
    <property type="evidence" value="ECO:0007669"/>
    <property type="project" value="UniProtKB-KW"/>
</dbReference>
<keyword evidence="2" id="KW-0547">Nucleotide-binding</keyword>
<dbReference type="InterPro" id="IPR017871">
    <property type="entry name" value="ABC_transporter-like_CS"/>
</dbReference>
<gene>
    <name evidence="5" type="primary">ytrE</name>
    <name evidence="5" type="ORF">A21D_01795</name>
</gene>
<keyword evidence="1" id="KW-0813">Transport</keyword>
<evidence type="ECO:0000256" key="2">
    <source>
        <dbReference type="ARBA" id="ARBA00022741"/>
    </source>
</evidence>
<dbReference type="PANTHER" id="PTHR24220:SF86">
    <property type="entry name" value="ABC TRANSPORTER ABCH.1"/>
    <property type="match status" value="1"/>
</dbReference>
<dbReference type="STRING" id="302167.GCA_900166595_00509"/>
<evidence type="ECO:0000313" key="5">
    <source>
        <dbReference type="EMBL" id="AUJ24876.1"/>
    </source>
</evidence>
<dbReference type="GO" id="GO:0005886">
    <property type="term" value="C:plasma membrane"/>
    <property type="evidence" value="ECO:0007669"/>
    <property type="project" value="TreeGrafter"/>
</dbReference>
<dbReference type="SMART" id="SM00382">
    <property type="entry name" value="AAA"/>
    <property type="match status" value="1"/>
</dbReference>
<accession>A0A2K9IYY8</accession>
<dbReference type="PROSITE" id="PS50893">
    <property type="entry name" value="ABC_TRANSPORTER_2"/>
    <property type="match status" value="1"/>
</dbReference>
<feature type="domain" description="ABC transporter" evidence="4">
    <location>
        <begin position="3"/>
        <end position="220"/>
    </location>
</feature>
<dbReference type="InterPro" id="IPR027417">
    <property type="entry name" value="P-loop_NTPase"/>
</dbReference>
<reference evidence="6" key="1">
    <citation type="submission" date="2016-11" db="EMBL/GenBank/DDBJ databases">
        <title>Complete genome sequence of Virgibacillus pantothenticus 21D, a halophilic bacterium isolated from the deep hypersaline anoxic basin Discovery in the Mediterranean Sea.</title>
        <authorList>
            <person name="Zeaiter Z."/>
            <person name="Booth J.M."/>
            <person name="Prosdocimi E.M."/>
            <person name="Mapelli F."/>
            <person name="Fusi M."/>
            <person name="Daffonchio D."/>
            <person name="Borin S."/>
            <person name="Crotti E."/>
        </authorList>
    </citation>
    <scope>NUCLEOTIDE SEQUENCE [LARGE SCALE GENOMIC DNA]</scope>
    <source>
        <strain evidence="6">21D</strain>
    </source>
</reference>